<evidence type="ECO:0000313" key="2">
    <source>
        <dbReference type="Proteomes" id="UP000305067"/>
    </source>
</evidence>
<reference evidence="1 2" key="1">
    <citation type="journal article" date="2019" name="Nat. Ecol. Evol.">
        <title>Megaphylogeny resolves global patterns of mushroom evolution.</title>
        <authorList>
            <person name="Varga T."/>
            <person name="Krizsan K."/>
            <person name="Foldi C."/>
            <person name="Dima B."/>
            <person name="Sanchez-Garcia M."/>
            <person name="Sanchez-Ramirez S."/>
            <person name="Szollosi G.J."/>
            <person name="Szarkandi J.G."/>
            <person name="Papp V."/>
            <person name="Albert L."/>
            <person name="Andreopoulos W."/>
            <person name="Angelini C."/>
            <person name="Antonin V."/>
            <person name="Barry K.W."/>
            <person name="Bougher N.L."/>
            <person name="Buchanan P."/>
            <person name="Buyck B."/>
            <person name="Bense V."/>
            <person name="Catcheside P."/>
            <person name="Chovatia M."/>
            <person name="Cooper J."/>
            <person name="Damon W."/>
            <person name="Desjardin D."/>
            <person name="Finy P."/>
            <person name="Geml J."/>
            <person name="Haridas S."/>
            <person name="Hughes K."/>
            <person name="Justo A."/>
            <person name="Karasinski D."/>
            <person name="Kautmanova I."/>
            <person name="Kiss B."/>
            <person name="Kocsube S."/>
            <person name="Kotiranta H."/>
            <person name="LaButti K.M."/>
            <person name="Lechner B.E."/>
            <person name="Liimatainen K."/>
            <person name="Lipzen A."/>
            <person name="Lukacs Z."/>
            <person name="Mihaltcheva S."/>
            <person name="Morgado L.N."/>
            <person name="Niskanen T."/>
            <person name="Noordeloos M.E."/>
            <person name="Ohm R.A."/>
            <person name="Ortiz-Santana B."/>
            <person name="Ovrebo C."/>
            <person name="Racz N."/>
            <person name="Riley R."/>
            <person name="Savchenko A."/>
            <person name="Shiryaev A."/>
            <person name="Soop K."/>
            <person name="Spirin V."/>
            <person name="Szebenyi C."/>
            <person name="Tomsovsky M."/>
            <person name="Tulloss R.E."/>
            <person name="Uehling J."/>
            <person name="Grigoriev I.V."/>
            <person name="Vagvolgyi C."/>
            <person name="Papp T."/>
            <person name="Martin F.M."/>
            <person name="Miettinen O."/>
            <person name="Hibbett D.S."/>
            <person name="Nagy L.G."/>
        </authorList>
    </citation>
    <scope>NUCLEOTIDE SEQUENCE [LARGE SCALE GENOMIC DNA]</scope>
    <source>
        <strain evidence="1 2">CBS 309.79</strain>
    </source>
</reference>
<gene>
    <name evidence="1" type="ORF">BDV98DRAFT_396960</name>
</gene>
<dbReference type="EMBL" id="ML178820">
    <property type="protein sequence ID" value="TFL03692.1"/>
    <property type="molecule type" value="Genomic_DNA"/>
</dbReference>
<sequence length="344" mass="37407">MVLDIVFQKGDKLEAVSVSTSYATQGDPASVSPLLDSLMLQLVRSFLAVTLHEDADPWKAARLGEVISAQFRDLFLLDSLASQQTNGGGSMWFTHTKTVDEIASELAKTEAQAVSSSLNATHASLDVFLLRSHALPLPFLASVFMSFLVHLSPRAYLQLKRSSSASDGPWDIPTSSLTSFLSAHPRPPGTVCAELKLVKRTQDAAADFHMGSTRPSISQDVPTDHTFPTVENYSWTLDFTGNGDPRKGVVTCQSRLKEIETVVHGSGLDVLPGASFGASSWVDLLLDSRGHFEHYTCEYTSPSSAHPPLHLRLANPAEPGFILERVPVKTMKDVWAVLEVIGHQ</sequence>
<dbReference type="OrthoDB" id="544685at2759"/>
<accession>A0A5C3QPD0</accession>
<organism evidence="1 2">
    <name type="scientific">Pterulicium gracile</name>
    <dbReference type="NCBI Taxonomy" id="1884261"/>
    <lineage>
        <taxon>Eukaryota</taxon>
        <taxon>Fungi</taxon>
        <taxon>Dikarya</taxon>
        <taxon>Basidiomycota</taxon>
        <taxon>Agaricomycotina</taxon>
        <taxon>Agaricomycetes</taxon>
        <taxon>Agaricomycetidae</taxon>
        <taxon>Agaricales</taxon>
        <taxon>Pleurotineae</taxon>
        <taxon>Pterulaceae</taxon>
        <taxon>Pterulicium</taxon>
    </lineage>
</organism>
<dbReference type="Proteomes" id="UP000305067">
    <property type="component" value="Unassembled WGS sequence"/>
</dbReference>
<name>A0A5C3QPD0_9AGAR</name>
<evidence type="ECO:0000313" key="1">
    <source>
        <dbReference type="EMBL" id="TFL03692.1"/>
    </source>
</evidence>
<protein>
    <submittedName>
        <fullName evidence="1">Uncharacterized protein</fullName>
    </submittedName>
</protein>
<keyword evidence="2" id="KW-1185">Reference proteome</keyword>
<dbReference type="AlphaFoldDB" id="A0A5C3QPD0"/>
<dbReference type="STRING" id="1884261.A0A5C3QPD0"/>
<proteinExistence type="predicted"/>